<evidence type="ECO:0000313" key="2">
    <source>
        <dbReference type="Proteomes" id="UP000054560"/>
    </source>
</evidence>
<proteinExistence type="predicted"/>
<organism evidence="1 2">
    <name type="scientific">Sphaeroforma arctica JP610</name>
    <dbReference type="NCBI Taxonomy" id="667725"/>
    <lineage>
        <taxon>Eukaryota</taxon>
        <taxon>Ichthyosporea</taxon>
        <taxon>Ichthyophonida</taxon>
        <taxon>Sphaeroforma</taxon>
    </lineage>
</organism>
<keyword evidence="2" id="KW-1185">Reference proteome</keyword>
<dbReference type="EMBL" id="KQ243962">
    <property type="protein sequence ID" value="KNC74941.1"/>
    <property type="molecule type" value="Genomic_DNA"/>
</dbReference>
<dbReference type="GeneID" id="25913026"/>
<reference evidence="1 2" key="1">
    <citation type="submission" date="2011-02" db="EMBL/GenBank/DDBJ databases">
        <title>The Genome Sequence of Sphaeroforma arctica JP610.</title>
        <authorList>
            <consortium name="The Broad Institute Genome Sequencing Platform"/>
            <person name="Russ C."/>
            <person name="Cuomo C."/>
            <person name="Young S.K."/>
            <person name="Zeng Q."/>
            <person name="Gargeya S."/>
            <person name="Alvarado L."/>
            <person name="Berlin A."/>
            <person name="Chapman S.B."/>
            <person name="Chen Z."/>
            <person name="Freedman E."/>
            <person name="Gellesch M."/>
            <person name="Goldberg J."/>
            <person name="Griggs A."/>
            <person name="Gujja S."/>
            <person name="Heilman E."/>
            <person name="Heiman D."/>
            <person name="Howarth C."/>
            <person name="Mehta T."/>
            <person name="Neiman D."/>
            <person name="Pearson M."/>
            <person name="Roberts A."/>
            <person name="Saif S."/>
            <person name="Shea T."/>
            <person name="Shenoy N."/>
            <person name="Sisk P."/>
            <person name="Stolte C."/>
            <person name="Sykes S."/>
            <person name="White J."/>
            <person name="Yandava C."/>
            <person name="Burger G."/>
            <person name="Gray M.W."/>
            <person name="Holland P.W.H."/>
            <person name="King N."/>
            <person name="Lang F.B.F."/>
            <person name="Roger A.J."/>
            <person name="Ruiz-Trillo I."/>
            <person name="Haas B."/>
            <person name="Nusbaum C."/>
            <person name="Birren B."/>
        </authorList>
    </citation>
    <scope>NUCLEOTIDE SEQUENCE [LARGE SCALE GENOMIC DNA]</scope>
    <source>
        <strain evidence="1 2">JP610</strain>
    </source>
</reference>
<accession>A0A0L0FEN7</accession>
<dbReference type="AlphaFoldDB" id="A0A0L0FEN7"/>
<sequence length="54" mass="6199">MEVEGEDMVVMIDDEDSWDMDTNILDTPEHTAENDLLKIAGEIHVYTYGYSMDT</sequence>
<evidence type="ECO:0000313" key="1">
    <source>
        <dbReference type="EMBL" id="KNC74941.1"/>
    </source>
</evidence>
<gene>
    <name evidence="1" type="ORF">SARC_12522</name>
</gene>
<dbReference type="RefSeq" id="XP_014148843.1">
    <property type="nucleotide sequence ID" value="XM_014293368.1"/>
</dbReference>
<name>A0A0L0FEN7_9EUKA</name>
<protein>
    <submittedName>
        <fullName evidence="1">Uncharacterized protein</fullName>
    </submittedName>
</protein>
<dbReference type="Proteomes" id="UP000054560">
    <property type="component" value="Unassembled WGS sequence"/>
</dbReference>